<proteinExistence type="inferred from homology"/>
<dbReference type="Pfam" id="PF12911">
    <property type="entry name" value="OppC_N"/>
    <property type="match status" value="1"/>
</dbReference>
<dbReference type="EMBL" id="CP007793">
    <property type="protein sequence ID" value="AIB12905.1"/>
    <property type="molecule type" value="Genomic_DNA"/>
</dbReference>
<feature type="transmembrane region" description="Helical" evidence="9">
    <location>
        <begin position="248"/>
        <end position="270"/>
    </location>
</feature>
<evidence type="ECO:0000256" key="7">
    <source>
        <dbReference type="ARBA" id="ARBA00022989"/>
    </source>
</evidence>
<evidence type="ECO:0000256" key="8">
    <source>
        <dbReference type="ARBA" id="ARBA00023136"/>
    </source>
</evidence>
<dbReference type="KEGG" id="abq:ABAZ39_13090"/>
<evidence type="ECO:0000256" key="6">
    <source>
        <dbReference type="ARBA" id="ARBA00022927"/>
    </source>
</evidence>
<dbReference type="PROSITE" id="PS50928">
    <property type="entry name" value="ABC_TM1"/>
    <property type="match status" value="1"/>
</dbReference>
<sequence>MSHAGAVPLGAWRRFRQQPGGTAGLLVTLALIAIAALAPALAPYDAAHTDLVRAWAAPSPEHWLGCDAVGRDVLSRLIVGSRASLTTATAAVVLATALGGGLGLLAGTIGGWTDRLVVLLVDLGLAFPKPVVALLLTAAWGPGEPALVVALGIAASPAIARLTRAQVMVVRAELFVLAALAGGATPGHVLLRHLLPGSLPVLAASAGAALGQTMLAEAALSFLGLGLQEPAVSWGGLIRDGLPALRTAPVLALSASAAVFVAVAGVNAAADGALEALNGRAVGSRHQASP</sequence>
<comment type="similarity">
    <text evidence="9">Belongs to the binding-protein-dependent transport system permease family.</text>
</comment>
<reference evidence="11 12" key="1">
    <citation type="journal article" date="2014" name="Genome Announc.">
        <title>Complete Genome Sequence of the Model Rhizosphere Strain Azospirillum brasilense Az39, Successfully Applied in Agriculture.</title>
        <authorList>
            <person name="Rivera D."/>
            <person name="Revale S."/>
            <person name="Molina R."/>
            <person name="Gualpa J."/>
            <person name="Puente M."/>
            <person name="Maroniche G."/>
            <person name="Paris G."/>
            <person name="Baker D."/>
            <person name="Clavijo B."/>
            <person name="McLay K."/>
            <person name="Spaepen S."/>
            <person name="Perticari A."/>
            <person name="Vazquez M."/>
            <person name="Wisniewski-Dye F."/>
            <person name="Watkins C."/>
            <person name="Martinez-Abarca F."/>
            <person name="Vanderleyden J."/>
            <person name="Cassan F."/>
        </authorList>
    </citation>
    <scope>NUCLEOTIDE SEQUENCE [LARGE SCALE GENOMIC DNA]</scope>
    <source>
        <strain evidence="11 12">Az39</strain>
    </source>
</reference>
<name>A0A060DJH7_9PROT</name>
<dbReference type="CDD" id="cd06261">
    <property type="entry name" value="TM_PBP2"/>
    <property type="match status" value="1"/>
</dbReference>
<dbReference type="SUPFAM" id="SSF161098">
    <property type="entry name" value="MetI-like"/>
    <property type="match status" value="1"/>
</dbReference>
<evidence type="ECO:0000256" key="3">
    <source>
        <dbReference type="ARBA" id="ARBA00022475"/>
    </source>
</evidence>
<dbReference type="GO" id="GO:0005886">
    <property type="term" value="C:plasma membrane"/>
    <property type="evidence" value="ECO:0007669"/>
    <property type="project" value="UniProtKB-SubCell"/>
</dbReference>
<dbReference type="AlphaFoldDB" id="A0A060DJH7"/>
<dbReference type="InterPro" id="IPR050366">
    <property type="entry name" value="BP-dependent_transpt_permease"/>
</dbReference>
<accession>A0A060DJH7</accession>
<evidence type="ECO:0000256" key="2">
    <source>
        <dbReference type="ARBA" id="ARBA00022448"/>
    </source>
</evidence>
<dbReference type="PANTHER" id="PTHR43386">
    <property type="entry name" value="OLIGOPEPTIDE TRANSPORT SYSTEM PERMEASE PROTEIN APPC"/>
    <property type="match status" value="1"/>
</dbReference>
<protein>
    <recommendedName>
        <fullName evidence="10">ABC transmembrane type-1 domain-containing protein</fullName>
    </recommendedName>
</protein>
<keyword evidence="4 9" id="KW-0812">Transmembrane</keyword>
<dbReference type="GO" id="GO:0015031">
    <property type="term" value="P:protein transport"/>
    <property type="evidence" value="ECO:0007669"/>
    <property type="project" value="UniProtKB-KW"/>
</dbReference>
<feature type="transmembrane region" description="Helical" evidence="9">
    <location>
        <begin position="23"/>
        <end position="42"/>
    </location>
</feature>
<evidence type="ECO:0000313" key="12">
    <source>
        <dbReference type="Proteomes" id="UP000027186"/>
    </source>
</evidence>
<evidence type="ECO:0000313" key="11">
    <source>
        <dbReference type="EMBL" id="AIB12905.1"/>
    </source>
</evidence>
<keyword evidence="8 9" id="KW-0472">Membrane</keyword>
<comment type="subcellular location">
    <subcellularLocation>
        <location evidence="1 9">Cell membrane</location>
        <topology evidence="1 9">Multi-pass membrane protein</topology>
    </subcellularLocation>
</comment>
<evidence type="ECO:0000256" key="9">
    <source>
        <dbReference type="RuleBase" id="RU363032"/>
    </source>
</evidence>
<dbReference type="Gene3D" id="1.10.3720.10">
    <property type="entry name" value="MetI-like"/>
    <property type="match status" value="1"/>
</dbReference>
<evidence type="ECO:0000256" key="4">
    <source>
        <dbReference type="ARBA" id="ARBA00022692"/>
    </source>
</evidence>
<dbReference type="GO" id="GO:0055085">
    <property type="term" value="P:transmembrane transport"/>
    <property type="evidence" value="ECO:0007669"/>
    <property type="project" value="InterPro"/>
</dbReference>
<feature type="transmembrane region" description="Helical" evidence="9">
    <location>
        <begin position="174"/>
        <end position="195"/>
    </location>
</feature>
<dbReference type="PANTHER" id="PTHR43386:SF1">
    <property type="entry name" value="D,D-DIPEPTIDE TRANSPORT SYSTEM PERMEASE PROTEIN DDPC-RELATED"/>
    <property type="match status" value="1"/>
</dbReference>
<evidence type="ECO:0000256" key="1">
    <source>
        <dbReference type="ARBA" id="ARBA00004651"/>
    </source>
</evidence>
<feature type="transmembrane region" description="Helical" evidence="9">
    <location>
        <begin position="83"/>
        <end position="105"/>
    </location>
</feature>
<dbReference type="InterPro" id="IPR025966">
    <property type="entry name" value="OppC_N"/>
</dbReference>
<keyword evidence="5" id="KW-0571">Peptide transport</keyword>
<dbReference type="Proteomes" id="UP000027186">
    <property type="component" value="Chromosome"/>
</dbReference>
<feature type="domain" description="ABC transmembrane type-1" evidence="10">
    <location>
        <begin position="81"/>
        <end position="270"/>
    </location>
</feature>
<dbReference type="GO" id="GO:0015833">
    <property type="term" value="P:peptide transport"/>
    <property type="evidence" value="ECO:0007669"/>
    <property type="project" value="UniProtKB-KW"/>
</dbReference>
<dbReference type="InterPro" id="IPR000515">
    <property type="entry name" value="MetI-like"/>
</dbReference>
<evidence type="ECO:0000259" key="10">
    <source>
        <dbReference type="PROSITE" id="PS50928"/>
    </source>
</evidence>
<organism evidence="11 12">
    <name type="scientific">Azospirillum argentinense</name>
    <dbReference type="NCBI Taxonomy" id="2970906"/>
    <lineage>
        <taxon>Bacteria</taxon>
        <taxon>Pseudomonadati</taxon>
        <taxon>Pseudomonadota</taxon>
        <taxon>Alphaproteobacteria</taxon>
        <taxon>Rhodospirillales</taxon>
        <taxon>Azospirillaceae</taxon>
        <taxon>Azospirillum</taxon>
    </lineage>
</organism>
<dbReference type="InterPro" id="IPR035906">
    <property type="entry name" value="MetI-like_sf"/>
</dbReference>
<keyword evidence="3" id="KW-1003">Cell membrane</keyword>
<gene>
    <name evidence="11" type="ORF">ABAZ39_13090</name>
</gene>
<dbReference type="Pfam" id="PF00528">
    <property type="entry name" value="BPD_transp_1"/>
    <property type="match status" value="1"/>
</dbReference>
<keyword evidence="2 9" id="KW-0813">Transport</keyword>
<keyword evidence="7 9" id="KW-1133">Transmembrane helix</keyword>
<keyword evidence="6" id="KW-0653">Protein transport</keyword>
<evidence type="ECO:0000256" key="5">
    <source>
        <dbReference type="ARBA" id="ARBA00022856"/>
    </source>
</evidence>